<sequence length="86" mass="9942">MTIKKQDWHNADIIAGLHKRHITLSELSRQSGLSSTTLANAFYRPWPKGEKLIAHALGIDPAEIWPSRYFDEQGNRIARCFRPRRT</sequence>
<name>A0ABD6VLL6_9GAMM</name>
<dbReference type="InterPro" id="IPR038722">
    <property type="entry name" value="Ner_HTH_dom"/>
</dbReference>
<dbReference type="EMBL" id="MTAO01000015">
    <property type="protein sequence ID" value="POE24735.1"/>
    <property type="molecule type" value="Genomic_DNA"/>
</dbReference>
<organism evidence="6 7">
    <name type="scientific">Pectobacterium odoriferum</name>
    <dbReference type="NCBI Taxonomy" id="78398"/>
    <lineage>
        <taxon>Bacteria</taxon>
        <taxon>Pseudomonadati</taxon>
        <taxon>Pseudomonadota</taxon>
        <taxon>Gammaproteobacteria</taxon>
        <taxon>Enterobacterales</taxon>
        <taxon>Pectobacteriaceae</taxon>
        <taxon>Pectobacterium</taxon>
    </lineage>
</organism>
<reference evidence="6 7" key="1">
    <citation type="submission" date="2017-01" db="EMBL/GenBank/DDBJ databases">
        <title>Comparative Genomics of 38 Pectobacterium strains comprising three species revealed the characteristics of Pectobacterium carotovorum.</title>
        <authorList>
            <person name="Xie H."/>
            <person name="Ma Y."/>
            <person name="Li X."/>
        </authorList>
    </citation>
    <scope>NUCLEOTIDE SEQUENCE [LARGE SCALE GENOMIC DNA]</scope>
    <source>
        <strain evidence="6 7">Q142</strain>
    </source>
</reference>
<dbReference type="Proteomes" id="UP000237274">
    <property type="component" value="Unassembled WGS sequence"/>
</dbReference>
<dbReference type="AlphaFoldDB" id="A0ABD6VLL6"/>
<dbReference type="Pfam" id="PF13693">
    <property type="entry name" value="HTH_35"/>
    <property type="match status" value="1"/>
</dbReference>
<evidence type="ECO:0000256" key="3">
    <source>
        <dbReference type="ARBA" id="ARBA00023125"/>
    </source>
</evidence>
<dbReference type="InterPro" id="IPR010982">
    <property type="entry name" value="Lambda_DNA-bd_dom_sf"/>
</dbReference>
<keyword evidence="3" id="KW-0238">DNA-binding</keyword>
<comment type="similarity">
    <text evidence="1">Belongs to the ner transcriptional regulatory family.</text>
</comment>
<keyword evidence="2" id="KW-0805">Transcription regulation</keyword>
<evidence type="ECO:0000256" key="1">
    <source>
        <dbReference type="ARBA" id="ARBA00006157"/>
    </source>
</evidence>
<feature type="domain" description="Ner winged helix-turn-helix DNA-binding" evidence="5">
    <location>
        <begin position="7"/>
        <end position="79"/>
    </location>
</feature>
<keyword evidence="4" id="KW-0804">Transcription</keyword>
<dbReference type="SUPFAM" id="SSF47413">
    <property type="entry name" value="lambda repressor-like DNA-binding domains"/>
    <property type="match status" value="1"/>
</dbReference>
<accession>A0ABD6VLL6</accession>
<gene>
    <name evidence="6" type="ORF">BV926_18065</name>
</gene>
<evidence type="ECO:0000313" key="7">
    <source>
        <dbReference type="Proteomes" id="UP000237274"/>
    </source>
</evidence>
<comment type="caution">
    <text evidence="6">The sequence shown here is derived from an EMBL/GenBank/DDBJ whole genome shotgun (WGS) entry which is preliminary data.</text>
</comment>
<protein>
    <submittedName>
        <fullName evidence="6">Transcriptional regulator</fullName>
    </submittedName>
</protein>
<evidence type="ECO:0000256" key="2">
    <source>
        <dbReference type="ARBA" id="ARBA00023015"/>
    </source>
</evidence>
<proteinExistence type="inferred from homology"/>
<dbReference type="GO" id="GO:0003677">
    <property type="term" value="F:DNA binding"/>
    <property type="evidence" value="ECO:0007669"/>
    <property type="project" value="UniProtKB-KW"/>
</dbReference>
<evidence type="ECO:0000256" key="4">
    <source>
        <dbReference type="ARBA" id="ARBA00023163"/>
    </source>
</evidence>
<dbReference type="Gene3D" id="1.10.260.40">
    <property type="entry name" value="lambda repressor-like DNA-binding domains"/>
    <property type="match status" value="1"/>
</dbReference>
<evidence type="ECO:0000259" key="5">
    <source>
        <dbReference type="Pfam" id="PF13693"/>
    </source>
</evidence>
<evidence type="ECO:0000313" key="6">
    <source>
        <dbReference type="EMBL" id="POE24735.1"/>
    </source>
</evidence>
<dbReference type="RefSeq" id="WP_103162819.1">
    <property type="nucleotide sequence ID" value="NZ_MTAH01000016.1"/>
</dbReference>